<name>A0A5D9C3L9_9SPHN</name>
<gene>
    <name evidence="1" type="ORF">FYJ91_12950</name>
</gene>
<dbReference type="RefSeq" id="WP_149522688.1">
    <property type="nucleotide sequence ID" value="NZ_VTOU01000003.1"/>
</dbReference>
<dbReference type="Proteomes" id="UP000322077">
    <property type="component" value="Unassembled WGS sequence"/>
</dbReference>
<comment type="caution">
    <text evidence="1">The sequence shown here is derived from an EMBL/GenBank/DDBJ whole genome shotgun (WGS) entry which is preliminary data.</text>
</comment>
<evidence type="ECO:0000313" key="2">
    <source>
        <dbReference type="Proteomes" id="UP000322077"/>
    </source>
</evidence>
<proteinExistence type="predicted"/>
<reference evidence="1 2" key="1">
    <citation type="submission" date="2019-08" db="EMBL/GenBank/DDBJ databases">
        <authorList>
            <person name="Wang G."/>
            <person name="Xu Z."/>
        </authorList>
    </citation>
    <scope>NUCLEOTIDE SEQUENCE [LARGE SCALE GENOMIC DNA]</scope>
    <source>
        <strain evidence="1 2">ZX</strain>
    </source>
</reference>
<sequence>MGIIIDSDGARPDPQAEMREARERELFEAIGRFTVAWADLVSTLATGIDRLDRLAPMLGMQQSVTEDVKDLSLPFRRNLAKFFSLVGQRTPESEELKNVLSNQQLLLRCEQISQSFAIGRAAIPIGSTKVEVIKLSLGYDHEPIDGTTAEHLFDFAQRLNSMNMHIGYAMMVASRPPIQ</sequence>
<keyword evidence="2" id="KW-1185">Reference proteome</keyword>
<dbReference type="EMBL" id="VTOU01000003">
    <property type="protein sequence ID" value="TZG25882.1"/>
    <property type="molecule type" value="Genomic_DNA"/>
</dbReference>
<organism evidence="1 2">
    <name type="scientific">Sphingomonas montanisoli</name>
    <dbReference type="NCBI Taxonomy" id="2606412"/>
    <lineage>
        <taxon>Bacteria</taxon>
        <taxon>Pseudomonadati</taxon>
        <taxon>Pseudomonadota</taxon>
        <taxon>Alphaproteobacteria</taxon>
        <taxon>Sphingomonadales</taxon>
        <taxon>Sphingomonadaceae</taxon>
        <taxon>Sphingomonas</taxon>
    </lineage>
</organism>
<accession>A0A5D9C3L9</accession>
<dbReference type="AlphaFoldDB" id="A0A5D9C3L9"/>
<protein>
    <submittedName>
        <fullName evidence="1">Uncharacterized protein</fullName>
    </submittedName>
</protein>
<evidence type="ECO:0000313" key="1">
    <source>
        <dbReference type="EMBL" id="TZG25882.1"/>
    </source>
</evidence>